<dbReference type="KEGG" id="dfa:DFA_04336"/>
<organism evidence="2 3">
    <name type="scientific">Cavenderia fasciculata</name>
    <name type="common">Slime mold</name>
    <name type="synonym">Dictyostelium fasciculatum</name>
    <dbReference type="NCBI Taxonomy" id="261658"/>
    <lineage>
        <taxon>Eukaryota</taxon>
        <taxon>Amoebozoa</taxon>
        <taxon>Evosea</taxon>
        <taxon>Eumycetozoa</taxon>
        <taxon>Dictyostelia</taxon>
        <taxon>Acytosteliales</taxon>
        <taxon>Cavenderiaceae</taxon>
        <taxon>Cavenderia</taxon>
    </lineage>
</organism>
<dbReference type="EMBL" id="GL883009">
    <property type="protein sequence ID" value="EGG22218.1"/>
    <property type="molecule type" value="Genomic_DNA"/>
</dbReference>
<dbReference type="Proteomes" id="UP000007797">
    <property type="component" value="Unassembled WGS sequence"/>
</dbReference>
<name>F4PPA5_CACFS</name>
<protein>
    <submittedName>
        <fullName evidence="2">Uncharacterized protein</fullName>
    </submittedName>
</protein>
<accession>F4PPA5</accession>
<sequence>MRNAMNILCDGYNALKDLRNEEESTLKYLGLDGIESIERVIIEMKHLHYYEDKQLLRDYLQQLKGGRDNNQQQPHQRSNNPLKNLIGWIKSPKDNN</sequence>
<proteinExistence type="predicted"/>
<reference evidence="3" key="1">
    <citation type="journal article" date="2011" name="Genome Res.">
        <title>Phylogeny-wide analysis of social amoeba genomes highlights ancient origins for complex intercellular communication.</title>
        <authorList>
            <person name="Heidel A.J."/>
            <person name="Lawal H.M."/>
            <person name="Felder M."/>
            <person name="Schilde C."/>
            <person name="Helps N.R."/>
            <person name="Tunggal B."/>
            <person name="Rivero F."/>
            <person name="John U."/>
            <person name="Schleicher M."/>
            <person name="Eichinger L."/>
            <person name="Platzer M."/>
            <person name="Noegel A.A."/>
            <person name="Schaap P."/>
            <person name="Gloeckner G."/>
        </authorList>
    </citation>
    <scope>NUCLEOTIDE SEQUENCE [LARGE SCALE GENOMIC DNA]</scope>
    <source>
        <strain evidence="3">SH3</strain>
    </source>
</reference>
<evidence type="ECO:0000313" key="2">
    <source>
        <dbReference type="EMBL" id="EGG22218.1"/>
    </source>
</evidence>
<feature type="compositionally biased region" description="Polar residues" evidence="1">
    <location>
        <begin position="68"/>
        <end position="82"/>
    </location>
</feature>
<dbReference type="RefSeq" id="XP_004360069.1">
    <property type="nucleotide sequence ID" value="XM_004360012.1"/>
</dbReference>
<feature type="region of interest" description="Disordered" evidence="1">
    <location>
        <begin position="64"/>
        <end position="96"/>
    </location>
</feature>
<dbReference type="AlphaFoldDB" id="F4PPA5"/>
<evidence type="ECO:0000256" key="1">
    <source>
        <dbReference type="SAM" id="MobiDB-lite"/>
    </source>
</evidence>
<gene>
    <name evidence="2" type="ORF">DFA_04336</name>
</gene>
<keyword evidence="3" id="KW-1185">Reference proteome</keyword>
<evidence type="ECO:0000313" key="3">
    <source>
        <dbReference type="Proteomes" id="UP000007797"/>
    </source>
</evidence>
<dbReference type="GeneID" id="14874719"/>